<gene>
    <name evidence="2" type="ORF">EYF80_059462</name>
</gene>
<name>A0A4Z2ENB5_9TELE</name>
<evidence type="ECO:0000313" key="2">
    <source>
        <dbReference type="EMBL" id="TNN30386.1"/>
    </source>
</evidence>
<organism evidence="2 3">
    <name type="scientific">Liparis tanakae</name>
    <name type="common">Tanaka's snailfish</name>
    <dbReference type="NCBI Taxonomy" id="230148"/>
    <lineage>
        <taxon>Eukaryota</taxon>
        <taxon>Metazoa</taxon>
        <taxon>Chordata</taxon>
        <taxon>Craniata</taxon>
        <taxon>Vertebrata</taxon>
        <taxon>Euteleostomi</taxon>
        <taxon>Actinopterygii</taxon>
        <taxon>Neopterygii</taxon>
        <taxon>Teleostei</taxon>
        <taxon>Neoteleostei</taxon>
        <taxon>Acanthomorphata</taxon>
        <taxon>Eupercaria</taxon>
        <taxon>Perciformes</taxon>
        <taxon>Cottioidei</taxon>
        <taxon>Cottales</taxon>
        <taxon>Liparidae</taxon>
        <taxon>Liparis</taxon>
    </lineage>
</organism>
<sequence>MGFLPWLGGSGGNGAASRPGALRSTAGEQIRLRSALLIGPENPDSLGNVASPLVAATASTRSLKRRVPHTLALQLGLEYTERGRALYREDRGGGAADGGGARSTWKEGGKPPAARVEAQE</sequence>
<proteinExistence type="predicted"/>
<reference evidence="2 3" key="1">
    <citation type="submission" date="2019-03" db="EMBL/GenBank/DDBJ databases">
        <title>First draft genome of Liparis tanakae, snailfish: a comprehensive survey of snailfish specific genes.</title>
        <authorList>
            <person name="Kim W."/>
            <person name="Song I."/>
            <person name="Jeong J.-H."/>
            <person name="Kim D."/>
            <person name="Kim S."/>
            <person name="Ryu S."/>
            <person name="Song J.Y."/>
            <person name="Lee S.K."/>
        </authorList>
    </citation>
    <scope>NUCLEOTIDE SEQUENCE [LARGE SCALE GENOMIC DNA]</scope>
    <source>
        <tissue evidence="2">Muscle</tissue>
    </source>
</reference>
<evidence type="ECO:0000313" key="3">
    <source>
        <dbReference type="Proteomes" id="UP000314294"/>
    </source>
</evidence>
<dbReference type="AlphaFoldDB" id="A0A4Z2ENB5"/>
<evidence type="ECO:0000256" key="1">
    <source>
        <dbReference type="SAM" id="MobiDB-lite"/>
    </source>
</evidence>
<protein>
    <submittedName>
        <fullName evidence="2">Uncharacterized protein</fullName>
    </submittedName>
</protein>
<dbReference type="EMBL" id="SRLO01004547">
    <property type="protein sequence ID" value="TNN30386.1"/>
    <property type="molecule type" value="Genomic_DNA"/>
</dbReference>
<accession>A0A4Z2ENB5</accession>
<dbReference type="Proteomes" id="UP000314294">
    <property type="component" value="Unassembled WGS sequence"/>
</dbReference>
<keyword evidence="3" id="KW-1185">Reference proteome</keyword>
<feature type="region of interest" description="Disordered" evidence="1">
    <location>
        <begin position="88"/>
        <end position="120"/>
    </location>
</feature>
<comment type="caution">
    <text evidence="2">The sequence shown here is derived from an EMBL/GenBank/DDBJ whole genome shotgun (WGS) entry which is preliminary data.</text>
</comment>